<keyword evidence="2" id="KW-1185">Reference proteome</keyword>
<dbReference type="Gene3D" id="3.30.429.10">
    <property type="entry name" value="Macrophage Migration Inhibitory Factor"/>
    <property type="match status" value="2"/>
</dbReference>
<dbReference type="InterPro" id="IPR014347">
    <property type="entry name" value="Tautomerase/MIF_sf"/>
</dbReference>
<dbReference type="SUPFAM" id="SSF55331">
    <property type="entry name" value="Tautomerase/MIF"/>
    <property type="match status" value="1"/>
</dbReference>
<evidence type="ECO:0000313" key="2">
    <source>
        <dbReference type="Proteomes" id="UP001169027"/>
    </source>
</evidence>
<dbReference type="EMBL" id="JAUKVY010000001">
    <property type="protein sequence ID" value="MDO1531100.1"/>
    <property type="molecule type" value="Genomic_DNA"/>
</dbReference>
<protein>
    <submittedName>
        <fullName evidence="1">4-oxalocrotonate tautomerase family protein</fullName>
    </submittedName>
</protein>
<accession>A0ABT8RWT3</accession>
<dbReference type="RefSeq" id="WP_301803141.1">
    <property type="nucleotide sequence ID" value="NZ_JAUJZH010000001.1"/>
</dbReference>
<evidence type="ECO:0000313" key="1">
    <source>
        <dbReference type="EMBL" id="MDO1531100.1"/>
    </source>
</evidence>
<sequence>MPHIIIHLSGQPDPQLTRKVVDTVAELTQSVLDKKLPVIAITVQYIGAESWFIGGQSLAELGKSAFHLDISITDETNTKAEKARYLRAIFDAMAALRGDLHEVSYVHLIDARAAAYGYGGRTQEFRHQQAGV</sequence>
<gene>
    <name evidence="1" type="ORF">Q2T77_02270</name>
</gene>
<proteinExistence type="predicted"/>
<comment type="caution">
    <text evidence="1">The sequence shown here is derived from an EMBL/GenBank/DDBJ whole genome shotgun (WGS) entry which is preliminary data.</text>
</comment>
<organism evidence="1 2">
    <name type="scientific">Variovorax ginsengisoli</name>
    <dbReference type="NCBI Taxonomy" id="363844"/>
    <lineage>
        <taxon>Bacteria</taxon>
        <taxon>Pseudomonadati</taxon>
        <taxon>Pseudomonadota</taxon>
        <taxon>Betaproteobacteria</taxon>
        <taxon>Burkholderiales</taxon>
        <taxon>Comamonadaceae</taxon>
        <taxon>Variovorax</taxon>
    </lineage>
</organism>
<reference evidence="1" key="1">
    <citation type="submission" date="2023-06" db="EMBL/GenBank/DDBJ databases">
        <authorList>
            <person name="Jiang Y."/>
            <person name="Liu Q."/>
        </authorList>
    </citation>
    <scope>NUCLEOTIDE SEQUENCE</scope>
    <source>
        <strain evidence="1">CGMCC 1.12090</strain>
    </source>
</reference>
<name>A0ABT8RWT3_9BURK</name>
<dbReference type="Proteomes" id="UP001169027">
    <property type="component" value="Unassembled WGS sequence"/>
</dbReference>